<sequence length="62" mass="6698">MMSNAALVLTDCPAVRKTLAGAYAAIAKQSIVKIIRSVQSFLSVSHRWAVKCQRIGGPLRTL</sequence>
<evidence type="ECO:0000313" key="1">
    <source>
        <dbReference type="EMBL" id="CAH2397554.1"/>
    </source>
</evidence>
<name>A0ABN8JIP8_9HYPH</name>
<organism evidence="1 2">
    <name type="scientific">Mesorhizobium ventifaucium</name>
    <dbReference type="NCBI Taxonomy" id="666020"/>
    <lineage>
        <taxon>Bacteria</taxon>
        <taxon>Pseudomonadati</taxon>
        <taxon>Pseudomonadota</taxon>
        <taxon>Alphaproteobacteria</taxon>
        <taxon>Hyphomicrobiales</taxon>
        <taxon>Phyllobacteriaceae</taxon>
        <taxon>Mesorhizobium</taxon>
    </lineage>
</organism>
<dbReference type="Proteomes" id="UP001152604">
    <property type="component" value="Unassembled WGS sequence"/>
</dbReference>
<accession>A0ABN8JIP8</accession>
<gene>
    <name evidence="1" type="ORF">MES4922_190288</name>
</gene>
<proteinExistence type="predicted"/>
<protein>
    <submittedName>
        <fullName evidence="1">Uncharacterized protein</fullName>
    </submittedName>
</protein>
<comment type="caution">
    <text evidence="1">The sequence shown here is derived from an EMBL/GenBank/DDBJ whole genome shotgun (WGS) entry which is preliminary data.</text>
</comment>
<keyword evidence="2" id="KW-1185">Reference proteome</keyword>
<dbReference type="EMBL" id="CAKXZS010000011">
    <property type="protein sequence ID" value="CAH2397554.1"/>
    <property type="molecule type" value="Genomic_DNA"/>
</dbReference>
<evidence type="ECO:0000313" key="2">
    <source>
        <dbReference type="Proteomes" id="UP001152604"/>
    </source>
</evidence>
<reference evidence="1" key="1">
    <citation type="submission" date="2022-03" db="EMBL/GenBank/DDBJ databases">
        <authorList>
            <person name="Brunel B."/>
        </authorList>
    </citation>
    <scope>NUCLEOTIDE SEQUENCE</scope>
    <source>
        <strain evidence="1">STM4922sample</strain>
    </source>
</reference>